<protein>
    <submittedName>
        <fullName evidence="1">Uncharacterized protein</fullName>
    </submittedName>
</protein>
<reference evidence="1 2" key="1">
    <citation type="journal article" date="2023" name="BMC Biotechnol.">
        <title>Vitis rotundifolia cv Carlos genome sequencing.</title>
        <authorList>
            <person name="Huff M."/>
            <person name="Hulse-Kemp A."/>
            <person name="Scheffler B."/>
            <person name="Youngblood R."/>
            <person name="Simpson S."/>
            <person name="Babiker E."/>
            <person name="Staton M."/>
        </authorList>
    </citation>
    <scope>NUCLEOTIDE SEQUENCE [LARGE SCALE GENOMIC DNA]</scope>
    <source>
        <tissue evidence="1">Leaf</tissue>
    </source>
</reference>
<dbReference type="EMBL" id="JARBHA010000014">
    <property type="protein sequence ID" value="KAJ9681795.1"/>
    <property type="molecule type" value="Genomic_DNA"/>
</dbReference>
<gene>
    <name evidence="1" type="ORF">PVL29_017933</name>
</gene>
<comment type="caution">
    <text evidence="1">The sequence shown here is derived from an EMBL/GenBank/DDBJ whole genome shotgun (WGS) entry which is preliminary data.</text>
</comment>
<evidence type="ECO:0000313" key="2">
    <source>
        <dbReference type="Proteomes" id="UP001168098"/>
    </source>
</evidence>
<organism evidence="1 2">
    <name type="scientific">Vitis rotundifolia</name>
    <name type="common">Muscadine grape</name>
    <dbReference type="NCBI Taxonomy" id="103349"/>
    <lineage>
        <taxon>Eukaryota</taxon>
        <taxon>Viridiplantae</taxon>
        <taxon>Streptophyta</taxon>
        <taxon>Embryophyta</taxon>
        <taxon>Tracheophyta</taxon>
        <taxon>Spermatophyta</taxon>
        <taxon>Magnoliopsida</taxon>
        <taxon>eudicotyledons</taxon>
        <taxon>Gunneridae</taxon>
        <taxon>Pentapetalae</taxon>
        <taxon>rosids</taxon>
        <taxon>Vitales</taxon>
        <taxon>Vitaceae</taxon>
        <taxon>Viteae</taxon>
        <taxon>Vitis</taxon>
    </lineage>
</organism>
<name>A0AA38Z3M5_VITRO</name>
<evidence type="ECO:0000313" key="1">
    <source>
        <dbReference type="EMBL" id="KAJ9681795.1"/>
    </source>
</evidence>
<dbReference type="Proteomes" id="UP001168098">
    <property type="component" value="Unassembled WGS sequence"/>
</dbReference>
<dbReference type="AlphaFoldDB" id="A0AA38Z3M5"/>
<proteinExistence type="predicted"/>
<accession>A0AA38Z3M5</accession>
<sequence length="67" mass="7478">MYNSITAGWLCYLARCGRHDHGSRGEGCFGLFNSSEGWRLPDRSTSTCYVYPVVWYFSVGRSSSDGA</sequence>
<keyword evidence="2" id="KW-1185">Reference proteome</keyword>